<keyword evidence="3" id="KW-1185">Reference proteome</keyword>
<evidence type="ECO:0000256" key="1">
    <source>
        <dbReference type="SAM" id="SignalP"/>
    </source>
</evidence>
<proteinExistence type="predicted"/>
<dbReference type="AlphaFoldDB" id="A0A447GLF8"/>
<protein>
    <submittedName>
        <fullName evidence="2">Uncharacterized protein</fullName>
    </submittedName>
</protein>
<name>A0A447GLF8_9MYCO</name>
<gene>
    <name evidence="2" type="ORF">MB901379_04898</name>
</gene>
<keyword evidence="1" id="KW-0732">Signal</keyword>
<evidence type="ECO:0000313" key="2">
    <source>
        <dbReference type="EMBL" id="VDM91279.1"/>
    </source>
</evidence>
<sequence length="282" mass="30146" precursor="true">MKHRRCRPALTVACSVLLVGLLAGCGSAPGPQSRISPAKLPSTGMLADVRAVWGAEPGIDLLAGSAVVIRAYIESMYLAAFSGDIAYVYPGFARAVPPNASEGHPHSTRQRWPDTLHPIHVPVVGTRGYHILWVNEADRQVTALVCAWTYTTALDLGHGNYGWMHDMAYTAPSTGIGMQWVSMTAPQGGTASPSAAQKGTAPAPVDDVFGGWRIDGTITSDAYPTRTTELPEWPTRRADAQSCIEKAPDPLERRLFLSNGVHPRSDFPTLPPFPGWPAAGAL</sequence>
<dbReference type="EMBL" id="LR130759">
    <property type="protein sequence ID" value="VDM91279.1"/>
    <property type="molecule type" value="Genomic_DNA"/>
</dbReference>
<dbReference type="KEGG" id="mbai:MB901379_04898"/>
<feature type="signal peptide" evidence="1">
    <location>
        <begin position="1"/>
        <end position="28"/>
    </location>
</feature>
<organism evidence="2 3">
    <name type="scientific">Mycobacterium basiliense</name>
    <dbReference type="NCBI Taxonomy" id="2094119"/>
    <lineage>
        <taxon>Bacteria</taxon>
        <taxon>Bacillati</taxon>
        <taxon>Actinomycetota</taxon>
        <taxon>Actinomycetes</taxon>
        <taxon>Mycobacteriales</taxon>
        <taxon>Mycobacteriaceae</taxon>
        <taxon>Mycobacterium</taxon>
    </lineage>
</organism>
<accession>A0A447GLF8</accession>
<reference evidence="3" key="1">
    <citation type="submission" date="2018-02" db="EMBL/GenBank/DDBJ databases">
        <authorList>
            <person name="Seth-Smith MB H."/>
            <person name="Seth-Smith H."/>
        </authorList>
    </citation>
    <scope>NUCLEOTIDE SEQUENCE [LARGE SCALE GENOMIC DNA]</scope>
</reference>
<feature type="chain" id="PRO_5019271603" evidence="1">
    <location>
        <begin position="29"/>
        <end position="282"/>
    </location>
</feature>
<evidence type="ECO:0000313" key="3">
    <source>
        <dbReference type="Proteomes" id="UP000269998"/>
    </source>
</evidence>
<dbReference type="RefSeq" id="WP_232021950.1">
    <property type="nucleotide sequence ID" value="NZ_CBCSKE010000025.1"/>
</dbReference>
<dbReference type="Proteomes" id="UP000269998">
    <property type="component" value="Chromosome"/>
</dbReference>
<dbReference type="PROSITE" id="PS51257">
    <property type="entry name" value="PROKAR_LIPOPROTEIN"/>
    <property type="match status" value="1"/>
</dbReference>